<comment type="pathway">
    <text evidence="2">Protein modification; protein glycosylation.</text>
</comment>
<evidence type="ECO:0000256" key="5">
    <source>
        <dbReference type="ARBA" id="ARBA00022679"/>
    </source>
</evidence>
<organism evidence="15 16">
    <name type="scientific">Bursaphelenchus okinawaensis</name>
    <dbReference type="NCBI Taxonomy" id="465554"/>
    <lineage>
        <taxon>Eukaryota</taxon>
        <taxon>Metazoa</taxon>
        <taxon>Ecdysozoa</taxon>
        <taxon>Nematoda</taxon>
        <taxon>Chromadorea</taxon>
        <taxon>Rhabditida</taxon>
        <taxon>Tylenchina</taxon>
        <taxon>Tylenchomorpha</taxon>
        <taxon>Aphelenchoidea</taxon>
        <taxon>Aphelenchoididae</taxon>
        <taxon>Bursaphelenchus</taxon>
    </lineage>
</organism>
<accession>A0A811L4Z2</accession>
<comment type="caution">
    <text evidence="15">The sequence shown here is derived from an EMBL/GenBank/DDBJ whole genome shotgun (WGS) entry which is preliminary data.</text>
</comment>
<keyword evidence="8 12" id="KW-1133">Transmembrane helix</keyword>
<evidence type="ECO:0000256" key="3">
    <source>
        <dbReference type="ARBA" id="ARBA00008919"/>
    </source>
</evidence>
<dbReference type="InterPro" id="IPR038577">
    <property type="entry name" value="GT10-like_C_sf"/>
</dbReference>
<dbReference type="Pfam" id="PF17039">
    <property type="entry name" value="Glyco_tran_10_N"/>
    <property type="match status" value="1"/>
</dbReference>
<dbReference type="AlphaFoldDB" id="A0A811L4Z2"/>
<dbReference type="InterPro" id="IPR001503">
    <property type="entry name" value="Glyco_trans_10"/>
</dbReference>
<name>A0A811L4Z2_9BILA</name>
<dbReference type="PANTHER" id="PTHR48438">
    <property type="entry name" value="ALPHA-(1,3)-FUCOSYLTRANSFERASE C-RELATED"/>
    <property type="match status" value="1"/>
</dbReference>
<reference evidence="15" key="1">
    <citation type="submission" date="2020-09" db="EMBL/GenBank/DDBJ databases">
        <authorList>
            <person name="Kikuchi T."/>
        </authorList>
    </citation>
    <scope>NUCLEOTIDE SEQUENCE</scope>
    <source>
        <strain evidence="15">SH1</strain>
    </source>
</reference>
<comment type="subcellular location">
    <subcellularLocation>
        <location evidence="1 12">Golgi apparatus</location>
        <location evidence="1 12">Golgi stack membrane</location>
        <topology evidence="1 12">Single-pass type II membrane protein</topology>
    </subcellularLocation>
</comment>
<evidence type="ECO:0000256" key="9">
    <source>
        <dbReference type="ARBA" id="ARBA00023034"/>
    </source>
</evidence>
<feature type="transmembrane region" description="Helical" evidence="12">
    <location>
        <begin position="23"/>
        <end position="46"/>
    </location>
</feature>
<keyword evidence="5 12" id="KW-0808">Transferase</keyword>
<dbReference type="SUPFAM" id="SSF53756">
    <property type="entry name" value="UDP-Glycosyltransferase/glycogen phosphorylase"/>
    <property type="match status" value="1"/>
</dbReference>
<keyword evidence="7" id="KW-0735">Signal-anchor</keyword>
<comment type="similarity">
    <text evidence="3 12">Belongs to the glycosyltransferase 10 family.</text>
</comment>
<keyword evidence="16" id="KW-1185">Reference proteome</keyword>
<dbReference type="Proteomes" id="UP000614601">
    <property type="component" value="Unassembled WGS sequence"/>
</dbReference>
<evidence type="ECO:0000256" key="2">
    <source>
        <dbReference type="ARBA" id="ARBA00004922"/>
    </source>
</evidence>
<evidence type="ECO:0000256" key="12">
    <source>
        <dbReference type="RuleBase" id="RU003832"/>
    </source>
</evidence>
<gene>
    <name evidence="15" type="ORF">BOKJ2_LOCUS10090</name>
</gene>
<evidence type="ECO:0000256" key="10">
    <source>
        <dbReference type="ARBA" id="ARBA00023136"/>
    </source>
</evidence>
<dbReference type="EC" id="2.4.1.-" evidence="12"/>
<keyword evidence="4 12" id="KW-0328">Glycosyltransferase</keyword>
<dbReference type="PANTHER" id="PTHR48438:SF1">
    <property type="entry name" value="ALPHA-(1,3)-FUCOSYLTRANSFERASE C-RELATED"/>
    <property type="match status" value="1"/>
</dbReference>
<dbReference type="InterPro" id="IPR055270">
    <property type="entry name" value="Glyco_tran_10_C"/>
</dbReference>
<evidence type="ECO:0000256" key="1">
    <source>
        <dbReference type="ARBA" id="ARBA00004447"/>
    </source>
</evidence>
<dbReference type="EMBL" id="CAJFDH010000005">
    <property type="protein sequence ID" value="CAD5223320.1"/>
    <property type="molecule type" value="Genomic_DNA"/>
</dbReference>
<evidence type="ECO:0000313" key="15">
    <source>
        <dbReference type="EMBL" id="CAD5223320.1"/>
    </source>
</evidence>
<evidence type="ECO:0000256" key="4">
    <source>
        <dbReference type="ARBA" id="ARBA00022676"/>
    </source>
</evidence>
<evidence type="ECO:0000259" key="13">
    <source>
        <dbReference type="Pfam" id="PF00852"/>
    </source>
</evidence>
<evidence type="ECO:0000259" key="14">
    <source>
        <dbReference type="Pfam" id="PF17039"/>
    </source>
</evidence>
<dbReference type="UniPathway" id="UPA00378"/>
<sequence>MPDEAEQTDPVDSVKTYTKWQKIIWLCAMIGLLLTFILFTVLIGHFSKDLAAWSQRKVSIKTILLWNEPCKTCGQIGYDNGTEFADLLYETCGKKCIFVSDWAIQNSSDAVIVFPRTIENVNNVYPNKSFSTQKLILFEKEPPSKDVIQKASNTVPDGTFNWIASYVSDADIILPYGKLVKRLPPYKHDADFKDDLLDIINRKTEGIFAYTANCNSSTVKDRIVEEFKKYINVDLYSKCGNMSCDSKCFKQNLKKYRFYIAFESNVCDDYVTEKFFRIDNKIVPVVLRRKDYDEVGANHSFIALDDFEDMPSLASYLDSLMLDDTKYMEYFEWSKTYKKITQPLHYSLCTVCDYIHEPTRSRSVLGEQSFSDWYSAKRRCDLEFIDKYFDSSQGRNTDL</sequence>
<feature type="domain" description="Fucosyltransferase C-terminal" evidence="13">
    <location>
        <begin position="201"/>
        <end position="364"/>
    </location>
</feature>
<evidence type="ECO:0000256" key="6">
    <source>
        <dbReference type="ARBA" id="ARBA00022692"/>
    </source>
</evidence>
<protein>
    <recommendedName>
        <fullName evidence="12">Fucosyltransferase</fullName>
        <ecNumber evidence="12">2.4.1.-</ecNumber>
    </recommendedName>
</protein>
<evidence type="ECO:0000256" key="8">
    <source>
        <dbReference type="ARBA" id="ARBA00022989"/>
    </source>
</evidence>
<evidence type="ECO:0000313" key="16">
    <source>
        <dbReference type="Proteomes" id="UP000614601"/>
    </source>
</evidence>
<evidence type="ECO:0000256" key="7">
    <source>
        <dbReference type="ARBA" id="ARBA00022968"/>
    </source>
</evidence>
<keyword evidence="6 12" id="KW-0812">Transmembrane</keyword>
<dbReference type="GO" id="GO:0008417">
    <property type="term" value="F:fucosyltransferase activity"/>
    <property type="evidence" value="ECO:0007669"/>
    <property type="project" value="InterPro"/>
</dbReference>
<feature type="domain" description="Fucosyltransferase N-terminal" evidence="14">
    <location>
        <begin position="61"/>
        <end position="177"/>
    </location>
</feature>
<dbReference type="FunFam" id="3.40.50.11660:FF:000002">
    <property type="entry name" value="Alpha-(1,3)-fucosyltransferase"/>
    <property type="match status" value="1"/>
</dbReference>
<dbReference type="OrthoDB" id="5790915at2759"/>
<dbReference type="Pfam" id="PF00852">
    <property type="entry name" value="Glyco_transf_10"/>
    <property type="match status" value="1"/>
</dbReference>
<dbReference type="InterPro" id="IPR031481">
    <property type="entry name" value="Glyco_tran_10_N"/>
</dbReference>
<keyword evidence="11" id="KW-0325">Glycoprotein</keyword>
<dbReference type="GO" id="GO:0032580">
    <property type="term" value="C:Golgi cisterna membrane"/>
    <property type="evidence" value="ECO:0007669"/>
    <property type="project" value="UniProtKB-SubCell"/>
</dbReference>
<dbReference type="Proteomes" id="UP000783686">
    <property type="component" value="Unassembled WGS sequence"/>
</dbReference>
<keyword evidence="9 12" id="KW-0333">Golgi apparatus</keyword>
<proteinExistence type="inferred from homology"/>
<evidence type="ECO:0000256" key="11">
    <source>
        <dbReference type="ARBA" id="ARBA00023180"/>
    </source>
</evidence>
<dbReference type="EMBL" id="CAJFCW020000005">
    <property type="protein sequence ID" value="CAG9117513.1"/>
    <property type="molecule type" value="Genomic_DNA"/>
</dbReference>
<dbReference type="Gene3D" id="3.40.50.11660">
    <property type="entry name" value="Glycosyl transferase family 10, C-terminal domain"/>
    <property type="match status" value="1"/>
</dbReference>
<keyword evidence="10 12" id="KW-0472">Membrane</keyword>